<proteinExistence type="predicted"/>
<dbReference type="AlphaFoldDB" id="A0A9W8JWU5"/>
<evidence type="ECO:0000313" key="3">
    <source>
        <dbReference type="Proteomes" id="UP001148786"/>
    </source>
</evidence>
<keyword evidence="1" id="KW-1133">Transmembrane helix</keyword>
<dbReference type="InterPro" id="IPR011042">
    <property type="entry name" value="6-blade_b-propeller_TolB-like"/>
</dbReference>
<dbReference type="InterPro" id="IPR051288">
    <property type="entry name" value="Serum_paraoxonase/arylesterase"/>
</dbReference>
<evidence type="ECO:0000256" key="1">
    <source>
        <dbReference type="SAM" id="Phobius"/>
    </source>
</evidence>
<dbReference type="SUPFAM" id="SSF63829">
    <property type="entry name" value="Calcium-dependent phosphotriesterase"/>
    <property type="match status" value="1"/>
</dbReference>
<protein>
    <recommendedName>
        <fullName evidence="4">Calcium-dependent phosphotriesterase</fullName>
    </recommendedName>
</protein>
<keyword evidence="1" id="KW-0812">Transmembrane</keyword>
<reference evidence="2" key="1">
    <citation type="submission" date="2022-07" db="EMBL/GenBank/DDBJ databases">
        <title>Genome Sequence of Agrocybe chaxingu.</title>
        <authorList>
            <person name="Buettner E."/>
        </authorList>
    </citation>
    <scope>NUCLEOTIDE SEQUENCE</scope>
    <source>
        <strain evidence="2">MP-N11</strain>
    </source>
</reference>
<accession>A0A9W8JWU5</accession>
<evidence type="ECO:0000313" key="2">
    <source>
        <dbReference type="EMBL" id="KAJ3505043.1"/>
    </source>
</evidence>
<sequence>MGTATRLALNILVVLLAIAGGFYQLHFRPLLRTWGTSPVRVVQPLSNKKCKAVPELKACEKIVLHQPTGVIYLACSTPQSRKHWTPSYNLLDATGASTTDYVATYDPSNSYITRLTTPNFNNGRGLSLHGMDVVPSSTHPEELFVYLVNHRIPMGDKSASEVGADSAVEVFKTTEGGRALTHFKTVEDPAIITPNDIVGADDGQSFFFTNDNGIRVGFTRYLGVVGHKAASVGYCHIDDGCKFALQKTHSSNGIASAPNGTLYVGDSTYGGVTILERQTDNTLVVTDSIATGRIYSSPRVYPLADWLCKEYTLNNLALDADGQLWAAGMTTFSSLDQRIQGSTAAPQTLTACHHLEDPESKQSPSAALRISINTGPNAFYGEKFKVQKMFEDAGDLMSGITSAVYDSERKKLFMHGIASPQLVVCDI</sequence>
<comment type="caution">
    <text evidence="2">The sequence shown here is derived from an EMBL/GenBank/DDBJ whole genome shotgun (WGS) entry which is preliminary data.</text>
</comment>
<evidence type="ECO:0008006" key="4">
    <source>
        <dbReference type="Google" id="ProtNLM"/>
    </source>
</evidence>
<dbReference type="Proteomes" id="UP001148786">
    <property type="component" value="Unassembled WGS sequence"/>
</dbReference>
<dbReference type="PANTHER" id="PTHR11799">
    <property type="entry name" value="PARAOXONASE"/>
    <property type="match status" value="1"/>
</dbReference>
<gene>
    <name evidence="2" type="ORF">NLJ89_g7625</name>
</gene>
<name>A0A9W8JWU5_9AGAR</name>
<dbReference type="Gene3D" id="2.120.10.30">
    <property type="entry name" value="TolB, C-terminal domain"/>
    <property type="match status" value="1"/>
</dbReference>
<keyword evidence="3" id="KW-1185">Reference proteome</keyword>
<dbReference type="EMBL" id="JANKHO010000931">
    <property type="protein sequence ID" value="KAJ3505043.1"/>
    <property type="molecule type" value="Genomic_DNA"/>
</dbReference>
<organism evidence="2 3">
    <name type="scientific">Agrocybe chaxingu</name>
    <dbReference type="NCBI Taxonomy" id="84603"/>
    <lineage>
        <taxon>Eukaryota</taxon>
        <taxon>Fungi</taxon>
        <taxon>Dikarya</taxon>
        <taxon>Basidiomycota</taxon>
        <taxon>Agaricomycotina</taxon>
        <taxon>Agaricomycetes</taxon>
        <taxon>Agaricomycetidae</taxon>
        <taxon>Agaricales</taxon>
        <taxon>Agaricineae</taxon>
        <taxon>Strophariaceae</taxon>
        <taxon>Agrocybe</taxon>
    </lineage>
</organism>
<dbReference type="PANTHER" id="PTHR11799:SF12">
    <property type="entry name" value="PARAOXONASE-RELATED"/>
    <property type="match status" value="1"/>
</dbReference>
<feature type="transmembrane region" description="Helical" evidence="1">
    <location>
        <begin position="7"/>
        <end position="25"/>
    </location>
</feature>
<keyword evidence="1" id="KW-0472">Membrane</keyword>
<dbReference type="OrthoDB" id="5307922at2759"/>